<evidence type="ECO:0000256" key="7">
    <source>
        <dbReference type="PIRSR" id="PIRSR602401-1"/>
    </source>
</evidence>
<reference evidence="10 11" key="1">
    <citation type="submission" date="2019-09" db="EMBL/GenBank/DDBJ databases">
        <title>YIM 48816 draft genome.</title>
        <authorList>
            <person name="Jiang L."/>
        </authorList>
    </citation>
    <scope>NUCLEOTIDE SEQUENCE [LARGE SCALE GENOMIC DNA]</scope>
    <source>
        <strain evidence="10 11">YIM 48816</strain>
    </source>
</reference>
<keyword evidence="4 8" id="KW-0560">Oxidoreductase</keyword>
<dbReference type="GO" id="GO:0005506">
    <property type="term" value="F:iron ion binding"/>
    <property type="evidence" value="ECO:0007669"/>
    <property type="project" value="InterPro"/>
</dbReference>
<dbReference type="CDD" id="cd20620">
    <property type="entry name" value="CYP132-like"/>
    <property type="match status" value="1"/>
</dbReference>
<dbReference type="GO" id="GO:0004497">
    <property type="term" value="F:monooxygenase activity"/>
    <property type="evidence" value="ECO:0007669"/>
    <property type="project" value="UniProtKB-KW"/>
</dbReference>
<comment type="caution">
    <text evidence="10">The sequence shown here is derived from an EMBL/GenBank/DDBJ whole genome shotgun (WGS) entry which is preliminary data.</text>
</comment>
<evidence type="ECO:0000256" key="3">
    <source>
        <dbReference type="ARBA" id="ARBA00022723"/>
    </source>
</evidence>
<comment type="similarity">
    <text evidence="1 8">Belongs to the cytochrome P450 family.</text>
</comment>
<organism evidence="10 11">
    <name type="scientific">Methylobacterium soli</name>
    <dbReference type="NCBI Taxonomy" id="553447"/>
    <lineage>
        <taxon>Bacteria</taxon>
        <taxon>Pseudomonadati</taxon>
        <taxon>Pseudomonadota</taxon>
        <taxon>Alphaproteobacteria</taxon>
        <taxon>Hyphomicrobiales</taxon>
        <taxon>Methylobacteriaceae</taxon>
        <taxon>Methylobacterium</taxon>
    </lineage>
</organism>
<dbReference type="SUPFAM" id="SSF48264">
    <property type="entry name" value="Cytochrome P450"/>
    <property type="match status" value="1"/>
</dbReference>
<keyword evidence="11" id="KW-1185">Reference proteome</keyword>
<name>A0A6L3T205_9HYPH</name>
<protein>
    <submittedName>
        <fullName evidence="10">Cytochrome P450</fullName>
    </submittedName>
</protein>
<keyword evidence="2 7" id="KW-0349">Heme</keyword>
<accession>A0A6L3T205</accession>
<dbReference type="RefSeq" id="WP_150998089.1">
    <property type="nucleotide sequence ID" value="NZ_BPQY01000119.1"/>
</dbReference>
<dbReference type="InterPro" id="IPR036396">
    <property type="entry name" value="Cyt_P450_sf"/>
</dbReference>
<sequence>MAAKVASSPYARGGAPAARSRPPGPPGLPILGNLLGLARDPLAFYTDCAERYGDIVGMRLGGWPALLLNDPDDIESVLVKQHRSYVRNSFFWRHVTAVFGNGLLTSEGALWQRQRRLAAPAFTGPRLTRYGETMVAHTGAMLDTWKAGEIRDVHADMMVLTLRIAAESLFGAVVEEDVETIKRDGDAITREIAARFTRLFVIPDIVPLPGHLRYRRGIRRLEAIVARILRQRRADPEVHSDLLSNLMQARDETGQPMPDRQLRDEVLTMLLAGQETTALALTWSWYLIGQHPEVDARLGAEVEAVLGGRAPTIDDLPRLRYTGQVITEAMRLFPPAWALGREATVDCEIGGYPVPKGTTLFICPWILHRSARFFDEPAAFRPERWEGSLAKDLPRFAYLPFGGGPRICIGNRFALMEASLVLATVAQRFSLTWQASRPVIPLPSITLRPDGGVWVKLAARAGTPAGANRREARFQA</sequence>
<dbReference type="InterPro" id="IPR002401">
    <property type="entry name" value="Cyt_P450_E_grp-I"/>
</dbReference>
<dbReference type="Proteomes" id="UP000474159">
    <property type="component" value="Unassembled WGS sequence"/>
</dbReference>
<dbReference type="AlphaFoldDB" id="A0A6L3T205"/>
<dbReference type="PRINTS" id="PR00463">
    <property type="entry name" value="EP450I"/>
</dbReference>
<dbReference type="PRINTS" id="PR00385">
    <property type="entry name" value="P450"/>
</dbReference>
<dbReference type="InterPro" id="IPR001128">
    <property type="entry name" value="Cyt_P450"/>
</dbReference>
<dbReference type="EMBL" id="VZZK01000004">
    <property type="protein sequence ID" value="KAB1080686.1"/>
    <property type="molecule type" value="Genomic_DNA"/>
</dbReference>
<dbReference type="PANTHER" id="PTHR24291">
    <property type="entry name" value="CYTOCHROME P450 FAMILY 4"/>
    <property type="match status" value="1"/>
</dbReference>
<comment type="cofactor">
    <cofactor evidence="7">
        <name>heme</name>
        <dbReference type="ChEBI" id="CHEBI:30413"/>
    </cofactor>
</comment>
<feature type="binding site" description="axial binding residue" evidence="7">
    <location>
        <position position="408"/>
    </location>
    <ligand>
        <name>heme</name>
        <dbReference type="ChEBI" id="CHEBI:30413"/>
    </ligand>
    <ligandPart>
        <name>Fe</name>
        <dbReference type="ChEBI" id="CHEBI:18248"/>
    </ligandPart>
</feature>
<dbReference type="PROSITE" id="PS00086">
    <property type="entry name" value="CYTOCHROME_P450"/>
    <property type="match status" value="1"/>
</dbReference>
<evidence type="ECO:0000256" key="4">
    <source>
        <dbReference type="ARBA" id="ARBA00023002"/>
    </source>
</evidence>
<dbReference type="InterPro" id="IPR050196">
    <property type="entry name" value="Cytochrome_P450_Monoox"/>
</dbReference>
<dbReference type="GO" id="GO:0016705">
    <property type="term" value="F:oxidoreductase activity, acting on paired donors, with incorporation or reduction of molecular oxygen"/>
    <property type="evidence" value="ECO:0007669"/>
    <property type="project" value="InterPro"/>
</dbReference>
<evidence type="ECO:0000256" key="9">
    <source>
        <dbReference type="SAM" id="MobiDB-lite"/>
    </source>
</evidence>
<dbReference type="Gene3D" id="1.10.630.10">
    <property type="entry name" value="Cytochrome P450"/>
    <property type="match status" value="1"/>
</dbReference>
<evidence type="ECO:0000256" key="6">
    <source>
        <dbReference type="ARBA" id="ARBA00023033"/>
    </source>
</evidence>
<keyword evidence="5 7" id="KW-0408">Iron</keyword>
<dbReference type="OrthoDB" id="9764248at2"/>
<feature type="compositionally biased region" description="Low complexity" evidence="9">
    <location>
        <begin position="1"/>
        <end position="21"/>
    </location>
</feature>
<evidence type="ECO:0000256" key="2">
    <source>
        <dbReference type="ARBA" id="ARBA00022617"/>
    </source>
</evidence>
<keyword evidence="3 7" id="KW-0479">Metal-binding</keyword>
<keyword evidence="6 8" id="KW-0503">Monooxygenase</keyword>
<dbReference type="PANTHER" id="PTHR24291:SF50">
    <property type="entry name" value="BIFUNCTIONAL ALBAFLAVENONE MONOOXYGENASE_TERPENE SYNTHASE"/>
    <property type="match status" value="1"/>
</dbReference>
<dbReference type="GO" id="GO:0020037">
    <property type="term" value="F:heme binding"/>
    <property type="evidence" value="ECO:0007669"/>
    <property type="project" value="InterPro"/>
</dbReference>
<evidence type="ECO:0000256" key="1">
    <source>
        <dbReference type="ARBA" id="ARBA00010617"/>
    </source>
</evidence>
<evidence type="ECO:0000256" key="5">
    <source>
        <dbReference type="ARBA" id="ARBA00023004"/>
    </source>
</evidence>
<dbReference type="Pfam" id="PF00067">
    <property type="entry name" value="p450"/>
    <property type="match status" value="1"/>
</dbReference>
<evidence type="ECO:0000256" key="8">
    <source>
        <dbReference type="RuleBase" id="RU000461"/>
    </source>
</evidence>
<dbReference type="InterPro" id="IPR017972">
    <property type="entry name" value="Cyt_P450_CS"/>
</dbReference>
<evidence type="ECO:0000313" key="10">
    <source>
        <dbReference type="EMBL" id="KAB1080686.1"/>
    </source>
</evidence>
<evidence type="ECO:0000313" key="11">
    <source>
        <dbReference type="Proteomes" id="UP000474159"/>
    </source>
</evidence>
<feature type="region of interest" description="Disordered" evidence="9">
    <location>
        <begin position="1"/>
        <end position="25"/>
    </location>
</feature>
<proteinExistence type="inferred from homology"/>
<gene>
    <name evidence="10" type="ORF">F6X53_05800</name>
</gene>